<dbReference type="InterPro" id="IPR017221">
    <property type="entry name" value="DUF34/NIF3_bac"/>
</dbReference>
<dbReference type="NCBIfam" id="TIGR00486">
    <property type="entry name" value="YbgI_SA1388"/>
    <property type="match status" value="1"/>
</dbReference>
<dbReference type="AlphaFoldDB" id="A0A6N2VG83"/>
<dbReference type="PANTHER" id="PTHR13799:SF14">
    <property type="entry name" value="GTP CYCLOHYDROLASE 1 TYPE 2 HOMOLOG"/>
    <property type="match status" value="1"/>
</dbReference>
<feature type="binding site" evidence="5">
    <location>
        <position position="327"/>
    </location>
    <ligand>
        <name>a divalent metal cation</name>
        <dbReference type="ChEBI" id="CHEBI:60240"/>
        <label>1</label>
    </ligand>
</feature>
<sequence>MTTIGAIYSFLDGFAPFARQMSWDNSGLLVGSPEDEVGRVVLALDATGPVVEEAAQKGAQLILSHHPVIFHPLKKVERGTPVYEAIRLGVGILCAHTNLDLAEGGVNDALAEMLSLQKLQPFENSQENYVKIVVFTPEAEAGKVAKAMGDAGAGALGAYSHCSYSAGGVGAFLPLEGASPHIGQVGRLEQVEETRVEMILPRSKIPAVVAAMKATHPYEVPAYDLFEDQAVRETISLGRIGELETAFSPREFAQFVKERLQGGVRLVEGNRPVKRVAVCGGSGGDLVELAARLGADALVTGDVKHDQLLTAQSLGLTLVDGGHYATEAPVLTKLQEKLQEAFPGVEFLLAQAGKDPAKTL</sequence>
<dbReference type="Gene3D" id="3.30.70.120">
    <property type="match status" value="1"/>
</dbReference>
<feature type="binding site" evidence="5">
    <location>
        <position position="100"/>
    </location>
    <ligand>
        <name>a divalent metal cation</name>
        <dbReference type="ChEBI" id="CHEBI:60240"/>
        <label>1</label>
    </ligand>
</feature>
<evidence type="ECO:0000256" key="5">
    <source>
        <dbReference type="PIRSR" id="PIRSR602678-1"/>
    </source>
</evidence>
<evidence type="ECO:0000256" key="2">
    <source>
        <dbReference type="ARBA" id="ARBA00022112"/>
    </source>
</evidence>
<dbReference type="Pfam" id="PF01784">
    <property type="entry name" value="DUF34_NIF3"/>
    <property type="match status" value="1"/>
</dbReference>
<dbReference type="GO" id="GO:0005737">
    <property type="term" value="C:cytoplasm"/>
    <property type="evidence" value="ECO:0007669"/>
    <property type="project" value="TreeGrafter"/>
</dbReference>
<dbReference type="PANTHER" id="PTHR13799">
    <property type="entry name" value="NGG1 INTERACTING FACTOR 3"/>
    <property type="match status" value="1"/>
</dbReference>
<accession>A0A6N2VG83</accession>
<dbReference type="InterPro" id="IPR015867">
    <property type="entry name" value="N-reg_PII/ATP_PRibTrfase_C"/>
</dbReference>
<feature type="binding site" evidence="5">
    <location>
        <position position="323"/>
    </location>
    <ligand>
        <name>a divalent metal cation</name>
        <dbReference type="ChEBI" id="CHEBI:60240"/>
        <label>1</label>
    </ligand>
</feature>
<proteinExistence type="inferred from homology"/>
<keyword evidence="6" id="KW-0378">Hydrolase</keyword>
<evidence type="ECO:0000256" key="3">
    <source>
        <dbReference type="ARBA" id="ARBA00022723"/>
    </source>
</evidence>
<dbReference type="InterPro" id="IPR036069">
    <property type="entry name" value="DUF34/NIF3_sf"/>
</dbReference>
<dbReference type="FunFam" id="3.40.1390.30:FF:000001">
    <property type="entry name" value="GTP cyclohydrolase 1 type 2"/>
    <property type="match status" value="1"/>
</dbReference>
<feature type="binding site" evidence="5">
    <location>
        <position position="66"/>
    </location>
    <ligand>
        <name>a divalent metal cation</name>
        <dbReference type="ChEBI" id="CHEBI:60240"/>
        <label>1</label>
    </ligand>
</feature>
<dbReference type="GO" id="GO:0046872">
    <property type="term" value="F:metal ion binding"/>
    <property type="evidence" value="ECO:0007669"/>
    <property type="project" value="UniProtKB-UniRule"/>
</dbReference>
<dbReference type="Gene3D" id="3.40.1390.30">
    <property type="entry name" value="NIF3 (NGG1p interacting factor 3)-like"/>
    <property type="match status" value="2"/>
</dbReference>
<reference evidence="6" key="1">
    <citation type="submission" date="2019-11" db="EMBL/GenBank/DDBJ databases">
        <authorList>
            <person name="Feng L."/>
        </authorList>
    </citation>
    <scope>NUCLEOTIDE SEQUENCE</scope>
    <source>
        <strain evidence="6">AundefinedLFYP135</strain>
    </source>
</reference>
<evidence type="ECO:0000256" key="1">
    <source>
        <dbReference type="ARBA" id="ARBA00006964"/>
    </source>
</evidence>
<name>A0A6N2VG83_9FIRM</name>
<dbReference type="EMBL" id="CACRSL010000005">
    <property type="protein sequence ID" value="VYT27511.1"/>
    <property type="molecule type" value="Genomic_DNA"/>
</dbReference>
<keyword evidence="3 4" id="KW-0479">Metal-binding</keyword>
<protein>
    <recommendedName>
        <fullName evidence="2 4">GTP cyclohydrolase 1 type 2 homolog</fullName>
    </recommendedName>
</protein>
<dbReference type="PIRSF" id="PIRSF037489">
    <property type="entry name" value="UCP037489_NIF3_YqfO"/>
    <property type="match status" value="1"/>
</dbReference>
<feature type="binding site" evidence="5">
    <location>
        <position position="65"/>
    </location>
    <ligand>
        <name>a divalent metal cation</name>
        <dbReference type="ChEBI" id="CHEBI:60240"/>
        <label>1</label>
    </ligand>
</feature>
<dbReference type="SUPFAM" id="SSF102705">
    <property type="entry name" value="NIF3 (NGG1p interacting factor 3)-like"/>
    <property type="match status" value="1"/>
</dbReference>
<evidence type="ECO:0000313" key="6">
    <source>
        <dbReference type="EMBL" id="VYT27511.1"/>
    </source>
</evidence>
<comment type="similarity">
    <text evidence="1 4">Belongs to the GTP cyclohydrolase I type 2/NIF3 family.</text>
</comment>
<dbReference type="GO" id="GO:0016787">
    <property type="term" value="F:hydrolase activity"/>
    <property type="evidence" value="ECO:0007669"/>
    <property type="project" value="UniProtKB-KW"/>
</dbReference>
<gene>
    <name evidence="6" type="ORF">AULFYP135_02414</name>
</gene>
<organism evidence="6">
    <name type="scientific">uncultured Anaerotruncus sp</name>
    <dbReference type="NCBI Taxonomy" id="905011"/>
    <lineage>
        <taxon>Bacteria</taxon>
        <taxon>Bacillati</taxon>
        <taxon>Bacillota</taxon>
        <taxon>Clostridia</taxon>
        <taxon>Eubacteriales</taxon>
        <taxon>Oscillospiraceae</taxon>
        <taxon>Anaerotruncus</taxon>
        <taxon>environmental samples</taxon>
    </lineage>
</organism>
<evidence type="ECO:0000256" key="4">
    <source>
        <dbReference type="PIRNR" id="PIRNR037489"/>
    </source>
</evidence>
<dbReference type="InterPro" id="IPR002678">
    <property type="entry name" value="DUF34/NIF3"/>
</dbReference>